<keyword evidence="3 5" id="KW-0808">Transferase</keyword>
<keyword evidence="1 5" id="KW-0698">rRNA processing</keyword>
<dbReference type="SUPFAM" id="SSF53335">
    <property type="entry name" value="S-adenosyl-L-methionine-dependent methyltransferases"/>
    <property type="match status" value="1"/>
</dbReference>
<feature type="binding site" evidence="5">
    <location>
        <position position="76"/>
    </location>
    <ligand>
        <name>S-adenosyl-L-methionine</name>
        <dbReference type="ChEBI" id="CHEBI:59789"/>
    </ligand>
</feature>
<dbReference type="AlphaFoldDB" id="A0A2V3HSX1"/>
<accession>A0A2V3HSX1</accession>
<evidence type="ECO:0000256" key="1">
    <source>
        <dbReference type="ARBA" id="ARBA00022552"/>
    </source>
</evidence>
<keyword evidence="4 5" id="KW-0949">S-adenosyl-L-methionine</keyword>
<evidence type="ECO:0000259" key="6">
    <source>
        <dbReference type="Pfam" id="PF01728"/>
    </source>
</evidence>
<comment type="subcellular location">
    <subcellularLocation>
        <location evidence="5">Cytoplasm</location>
    </subcellularLocation>
</comment>
<comment type="similarity">
    <text evidence="5">Belongs to the class I-like SAM-binding methyltransferase superfamily. RNA methyltransferase RlmE family.</text>
</comment>
<dbReference type="InterPro" id="IPR029063">
    <property type="entry name" value="SAM-dependent_MTases_sf"/>
</dbReference>
<dbReference type="InterPro" id="IPR015507">
    <property type="entry name" value="rRNA-MeTfrase_E"/>
</dbReference>
<evidence type="ECO:0000256" key="3">
    <source>
        <dbReference type="ARBA" id="ARBA00022679"/>
    </source>
</evidence>
<dbReference type="InterPro" id="IPR002877">
    <property type="entry name" value="RNA_MeTrfase_FtsJ_dom"/>
</dbReference>
<dbReference type="HAMAP" id="MF_01547">
    <property type="entry name" value="RNA_methyltr_E"/>
    <property type="match status" value="1"/>
</dbReference>
<evidence type="ECO:0000256" key="2">
    <source>
        <dbReference type="ARBA" id="ARBA00022603"/>
    </source>
</evidence>
<dbReference type="PANTHER" id="PTHR10920:SF13">
    <property type="entry name" value="PRE-RRNA 2'-O-RIBOSE RNA METHYLTRANSFERASE FTSJ3"/>
    <property type="match status" value="1"/>
</dbReference>
<dbReference type="GO" id="GO:0005737">
    <property type="term" value="C:cytoplasm"/>
    <property type="evidence" value="ECO:0007669"/>
    <property type="project" value="UniProtKB-SubCell"/>
</dbReference>
<dbReference type="InterPro" id="IPR050082">
    <property type="entry name" value="RNA_methyltr_RlmE"/>
</dbReference>
<evidence type="ECO:0000256" key="5">
    <source>
        <dbReference type="HAMAP-Rule" id="MF_01547"/>
    </source>
</evidence>
<keyword evidence="2 5" id="KW-0489">Methyltransferase</keyword>
<feature type="active site" description="Proton acceptor" evidence="5">
    <location>
        <position position="177"/>
    </location>
</feature>
<keyword evidence="5" id="KW-0963">Cytoplasm</keyword>
<reference evidence="7 8" key="1">
    <citation type="journal article" date="2015" name="Nat. Commun.">
        <title>Genomic and transcriptomic evidence for scavenging of diverse organic compounds by widespread deep-sea archaea.</title>
        <authorList>
            <person name="Li M."/>
            <person name="Baker B.J."/>
            <person name="Anantharaman K."/>
            <person name="Jain S."/>
            <person name="Breier J.A."/>
            <person name="Dick G.J."/>
        </authorList>
    </citation>
    <scope>NUCLEOTIDE SEQUENCE [LARGE SCALE GENOMIC DNA]</scope>
    <source>
        <strain evidence="7">Cayman_51_deep</strain>
    </source>
</reference>
<feature type="binding site" evidence="5">
    <location>
        <position position="96"/>
    </location>
    <ligand>
        <name>S-adenosyl-L-methionine</name>
        <dbReference type="ChEBI" id="CHEBI:59789"/>
    </ligand>
</feature>
<proteinExistence type="inferred from homology"/>
<evidence type="ECO:0000313" key="8">
    <source>
        <dbReference type="Proteomes" id="UP000248161"/>
    </source>
</evidence>
<dbReference type="Gene3D" id="3.40.50.150">
    <property type="entry name" value="Vaccinia Virus protein VP39"/>
    <property type="match status" value="1"/>
</dbReference>
<comment type="caution">
    <text evidence="7">The sequence shown here is derived from an EMBL/GenBank/DDBJ whole genome shotgun (WGS) entry which is preliminary data.</text>
</comment>
<comment type="catalytic activity">
    <reaction evidence="5">
        <text>uridine(2552) in 23S rRNA + S-adenosyl-L-methionine = 2'-O-methyluridine(2552) in 23S rRNA + S-adenosyl-L-homocysteine + H(+)</text>
        <dbReference type="Rhea" id="RHEA:42720"/>
        <dbReference type="Rhea" id="RHEA-COMP:10202"/>
        <dbReference type="Rhea" id="RHEA-COMP:10203"/>
        <dbReference type="ChEBI" id="CHEBI:15378"/>
        <dbReference type="ChEBI" id="CHEBI:57856"/>
        <dbReference type="ChEBI" id="CHEBI:59789"/>
        <dbReference type="ChEBI" id="CHEBI:65315"/>
        <dbReference type="ChEBI" id="CHEBI:74478"/>
        <dbReference type="EC" id="2.1.1.166"/>
    </reaction>
</comment>
<organism evidence="7 8">
    <name type="scientific">Candidatus Thalassarchaeum betae</name>
    <dbReference type="NCBI Taxonomy" id="2599289"/>
    <lineage>
        <taxon>Archaea</taxon>
        <taxon>Methanobacteriati</taxon>
        <taxon>Thermoplasmatota</taxon>
        <taxon>Candidatus Poseidoniia</taxon>
        <taxon>Candidatus Poseidoniales</taxon>
        <taxon>Candidatus Thalassarchaeaceae</taxon>
        <taxon>Candidatus Thalassarchaeum</taxon>
    </lineage>
</organism>
<dbReference type="Proteomes" id="UP000248161">
    <property type="component" value="Unassembled WGS sequence"/>
</dbReference>
<dbReference type="Pfam" id="PF01728">
    <property type="entry name" value="FtsJ"/>
    <property type="match status" value="1"/>
</dbReference>
<dbReference type="PANTHER" id="PTHR10920">
    <property type="entry name" value="RIBOSOMAL RNA METHYLTRANSFERASE"/>
    <property type="match status" value="1"/>
</dbReference>
<feature type="binding site" evidence="5">
    <location>
        <position position="112"/>
    </location>
    <ligand>
        <name>S-adenosyl-L-methionine</name>
        <dbReference type="ChEBI" id="CHEBI:59789"/>
    </ligand>
</feature>
<feature type="domain" description="Ribosomal RNA methyltransferase FtsJ" evidence="6">
    <location>
        <begin position="44"/>
        <end position="220"/>
    </location>
</feature>
<feature type="binding site" evidence="5">
    <location>
        <position position="137"/>
    </location>
    <ligand>
        <name>S-adenosyl-L-methionine</name>
        <dbReference type="ChEBI" id="CHEBI:59789"/>
    </ligand>
</feature>
<feature type="binding site" evidence="5">
    <location>
        <position position="78"/>
    </location>
    <ligand>
        <name>S-adenosyl-L-methionine</name>
        <dbReference type="ChEBI" id="CHEBI:59789"/>
    </ligand>
</feature>
<evidence type="ECO:0000256" key="4">
    <source>
        <dbReference type="ARBA" id="ARBA00022691"/>
    </source>
</evidence>
<name>A0A2V3HSX1_9ARCH</name>
<comment type="function">
    <text evidence="5">Specifically methylates the uridine in position 2552 of 23S rRNA at the 2'-O position of the ribose in the fully assembled 50S ribosomal subunit.</text>
</comment>
<dbReference type="GO" id="GO:0008650">
    <property type="term" value="F:rRNA (uridine-2'-O-)-methyltransferase activity"/>
    <property type="evidence" value="ECO:0007669"/>
    <property type="project" value="UniProtKB-UniRule"/>
</dbReference>
<sequence>MLASCKARRSPLITQWPEAHHMSKRRYQDNKRDAWHRIARSKGYRTRSAYKLKQIQERFGILREGDVVLDVGCHPGGWTQVAVEEVREGGLVVGVDLLATSPVEGARIIIGDITDEVTIGQIRDSLGERELNVVISDISPNLTGRYDTDQTISLELSTMVLDASMQFLPPGGCFVTKIFQGTGIEGLIDAARDRFSNVQRFAPTASRSASSETYLICQNRLPRPRDRTRGKTALEQVQLHLSELGVVVEEEVDEPPTKVGFRRLQKREE</sequence>
<dbReference type="EC" id="2.1.1.166" evidence="5"/>
<evidence type="ECO:0000313" key="7">
    <source>
        <dbReference type="EMBL" id="PXF22224.1"/>
    </source>
</evidence>
<gene>
    <name evidence="5" type="primary">rlmE</name>
    <name evidence="7" type="ORF">CXX69_01190</name>
</gene>
<dbReference type="EMBL" id="PSPG01000002">
    <property type="protein sequence ID" value="PXF22224.1"/>
    <property type="molecule type" value="Genomic_DNA"/>
</dbReference>
<protein>
    <recommendedName>
        <fullName evidence="5">Ribosomal RNA large subunit methyltransferase E</fullName>
        <ecNumber evidence="5">2.1.1.166</ecNumber>
    </recommendedName>
    <alternativeName>
        <fullName evidence="5">23S rRNA Um2552 methyltransferase</fullName>
    </alternativeName>
    <alternativeName>
        <fullName evidence="5">rRNA (uridine-2'-O-)-methyltransferase</fullName>
    </alternativeName>
</protein>